<evidence type="ECO:0000256" key="1">
    <source>
        <dbReference type="SAM" id="MobiDB-lite"/>
    </source>
</evidence>
<feature type="chain" id="PRO_5010184072" evidence="2">
    <location>
        <begin position="20"/>
        <end position="359"/>
    </location>
</feature>
<evidence type="ECO:0000313" key="3">
    <source>
        <dbReference type="EMBL" id="SFJ56417.1"/>
    </source>
</evidence>
<feature type="region of interest" description="Disordered" evidence="1">
    <location>
        <begin position="56"/>
        <end position="94"/>
    </location>
</feature>
<evidence type="ECO:0000256" key="2">
    <source>
        <dbReference type="SAM" id="SignalP"/>
    </source>
</evidence>
<evidence type="ECO:0000313" key="4">
    <source>
        <dbReference type="Proteomes" id="UP000183299"/>
    </source>
</evidence>
<reference evidence="3 4" key="1">
    <citation type="submission" date="2016-10" db="EMBL/GenBank/DDBJ databases">
        <authorList>
            <person name="de Groot N.N."/>
        </authorList>
    </citation>
    <scope>NUCLEOTIDE SEQUENCE [LARGE SCALE GENOMIC DNA]</scope>
    <source>
        <strain evidence="3 4">CGMCC 1.8891</strain>
    </source>
</reference>
<dbReference type="GeneID" id="98665284"/>
<sequence length="359" mass="38398">MRCVLLTSCGLLLSACQMSVPEFLAPSSGETAAPVAEEAVAVTDGAEVLHETAQVEADELKGGELSDEMGGPSTDAAPADDATADMATSDETDVAEAPEIRAATTEVQKAGFGGIFSFLKPKRAEGATDEVAMRVETEAGAALAEAESSEVRPETYGVQSTLPEVPEETAPEVQTAKPAAKTRKPLFGFLKAAPENGPVSTVKTGEVLPFGEVGINCEIRPRAMGAKVDQFPREGRPVWQLYDSAPENTAPHSQYITGFADGCARQVTAALVMFGAAGLHEVLRYSDDTDRDWSNADKTYEKIKRKTCGVGRGSYCPAERLSDLERQVAFVSIYPRFGAEENWLELLLHDGQVMSEEMR</sequence>
<feature type="signal peptide" evidence="2">
    <location>
        <begin position="1"/>
        <end position="19"/>
    </location>
</feature>
<keyword evidence="4" id="KW-1185">Reference proteome</keyword>
<dbReference type="RefSeq" id="WP_066606919.1">
    <property type="nucleotide sequence ID" value="NZ_FORY01000006.1"/>
</dbReference>
<dbReference type="EMBL" id="FORY01000006">
    <property type="protein sequence ID" value="SFJ56417.1"/>
    <property type="molecule type" value="Genomic_DNA"/>
</dbReference>
<accession>A0A1I3SG58</accession>
<dbReference type="AlphaFoldDB" id="A0A1I3SG58"/>
<gene>
    <name evidence="3" type="ORF">SAMN04488138_106150</name>
</gene>
<proteinExistence type="predicted"/>
<organism evidence="3 4">
    <name type="scientific">Celeribacter halophilus</name>
    <dbReference type="NCBI Taxonomy" id="576117"/>
    <lineage>
        <taxon>Bacteria</taxon>
        <taxon>Pseudomonadati</taxon>
        <taxon>Pseudomonadota</taxon>
        <taxon>Alphaproteobacteria</taxon>
        <taxon>Rhodobacterales</taxon>
        <taxon>Roseobacteraceae</taxon>
        <taxon>Celeribacter</taxon>
    </lineage>
</organism>
<name>A0A1I3SG58_9RHOB</name>
<protein>
    <submittedName>
        <fullName evidence="3">Uncharacterized protein</fullName>
    </submittedName>
</protein>
<feature type="compositionally biased region" description="Low complexity" evidence="1">
    <location>
        <begin position="74"/>
        <end position="87"/>
    </location>
</feature>
<dbReference type="PROSITE" id="PS51257">
    <property type="entry name" value="PROKAR_LIPOPROTEIN"/>
    <property type="match status" value="1"/>
</dbReference>
<keyword evidence="2" id="KW-0732">Signal</keyword>
<dbReference type="OrthoDB" id="7865311at2"/>
<dbReference type="STRING" id="576117.SAMN04488138_106150"/>
<dbReference type="Proteomes" id="UP000183299">
    <property type="component" value="Unassembled WGS sequence"/>
</dbReference>